<dbReference type="Gene3D" id="1.10.472.50">
    <property type="entry name" value="HD-domain/PDEase-like"/>
    <property type="match status" value="1"/>
</dbReference>
<evidence type="ECO:0000313" key="1">
    <source>
        <dbReference type="EMBL" id="KAA8917634.1"/>
    </source>
</evidence>
<keyword evidence="2" id="KW-1185">Reference proteome</keyword>
<dbReference type="CDD" id="cd00077">
    <property type="entry name" value="HDc"/>
    <property type="match status" value="1"/>
</dbReference>
<evidence type="ECO:0008006" key="3">
    <source>
        <dbReference type="Google" id="ProtNLM"/>
    </source>
</evidence>
<gene>
    <name evidence="1" type="ORF">TRICI_000235</name>
</gene>
<evidence type="ECO:0000313" key="2">
    <source>
        <dbReference type="Proteomes" id="UP000761534"/>
    </source>
</evidence>
<proteinExistence type="predicted"/>
<dbReference type="VEuPathDB" id="FungiDB:TRICI_000235"/>
<accession>A0A642VE29</accession>
<dbReference type="EMBL" id="SWFS01000024">
    <property type="protein sequence ID" value="KAA8917634.1"/>
    <property type="molecule type" value="Genomic_DNA"/>
</dbReference>
<dbReference type="PANTHER" id="PTHR33594:SF1">
    <property type="entry name" value="HD_PDEASE DOMAIN-CONTAINING PROTEIN"/>
    <property type="match status" value="1"/>
</dbReference>
<dbReference type="Proteomes" id="UP000761534">
    <property type="component" value="Unassembled WGS sequence"/>
</dbReference>
<sequence length="135" mass="15931">MDDSNKRLLILYAEEIVRQRMSAFDVSHDYLHVFRVRRMAMKFAENLISRSYPVNPLIVELAALFHDLCDHKYVQGDEASVRDEISTSMKRYGMDDKTVNLVLKIVDNVSNSTENRLRENGQWSKWHDTCLELHW</sequence>
<dbReference type="AlphaFoldDB" id="A0A642VE29"/>
<dbReference type="SUPFAM" id="SSF109604">
    <property type="entry name" value="HD-domain/PDEase-like"/>
    <property type="match status" value="1"/>
</dbReference>
<protein>
    <recommendedName>
        <fullName evidence="3">HD domain-containing protein</fullName>
    </recommendedName>
</protein>
<dbReference type="InterPro" id="IPR003607">
    <property type="entry name" value="HD/PDEase_dom"/>
</dbReference>
<dbReference type="PANTHER" id="PTHR33594">
    <property type="entry name" value="SUPERFAMILY HYDROLASE, PUTATIVE (AFU_ORTHOLOGUE AFUA_1G03035)-RELATED"/>
    <property type="match status" value="1"/>
</dbReference>
<comment type="caution">
    <text evidence="1">The sequence shown here is derived from an EMBL/GenBank/DDBJ whole genome shotgun (WGS) entry which is preliminary data.</text>
</comment>
<dbReference type="OrthoDB" id="16547at2759"/>
<name>A0A642VE29_9ASCO</name>
<reference evidence="1" key="1">
    <citation type="journal article" date="2019" name="G3 (Bethesda)">
        <title>Genome Assemblies of Two Rare Opportunistic Yeast Pathogens: Diutina rugosa (syn. Candida rugosa) and Trichomonascus ciferrii (syn. Candida ciferrii).</title>
        <authorList>
            <person name="Mixao V."/>
            <person name="Saus E."/>
            <person name="Hansen A.P."/>
            <person name="Lass-Florl C."/>
            <person name="Gabaldon T."/>
        </authorList>
    </citation>
    <scope>NUCLEOTIDE SEQUENCE</scope>
    <source>
        <strain evidence="1">CBS 4856</strain>
    </source>
</reference>
<organism evidence="1 2">
    <name type="scientific">Trichomonascus ciferrii</name>
    <dbReference type="NCBI Taxonomy" id="44093"/>
    <lineage>
        <taxon>Eukaryota</taxon>
        <taxon>Fungi</taxon>
        <taxon>Dikarya</taxon>
        <taxon>Ascomycota</taxon>
        <taxon>Saccharomycotina</taxon>
        <taxon>Dipodascomycetes</taxon>
        <taxon>Dipodascales</taxon>
        <taxon>Trichomonascaceae</taxon>
        <taxon>Trichomonascus</taxon>
        <taxon>Trichomonascus ciferrii complex</taxon>
    </lineage>
</organism>